<dbReference type="EMBL" id="MTLA01000345">
    <property type="protein sequence ID" value="OOP66241.1"/>
    <property type="molecule type" value="Genomic_DNA"/>
</dbReference>
<evidence type="ECO:0000313" key="2">
    <source>
        <dbReference type="EMBL" id="OOP66241.1"/>
    </source>
</evidence>
<name>A0A8E2IA67_9BACI</name>
<evidence type="ECO:0000259" key="1">
    <source>
        <dbReference type="Pfam" id="PF02698"/>
    </source>
</evidence>
<dbReference type="Proteomes" id="UP000189761">
    <property type="component" value="Unassembled WGS sequence"/>
</dbReference>
<dbReference type="GO" id="GO:0000270">
    <property type="term" value="P:peptidoglycan metabolic process"/>
    <property type="evidence" value="ECO:0007669"/>
    <property type="project" value="TreeGrafter"/>
</dbReference>
<dbReference type="RefSeq" id="WP_235849828.1">
    <property type="nucleotide sequence ID" value="NZ_CP065424.1"/>
</dbReference>
<keyword evidence="3" id="KW-1185">Reference proteome</keyword>
<proteinExistence type="predicted"/>
<protein>
    <recommendedName>
        <fullName evidence="1">DUF218 domain-containing protein</fullName>
    </recommendedName>
</protein>
<dbReference type="PANTHER" id="PTHR30336">
    <property type="entry name" value="INNER MEMBRANE PROTEIN, PROBABLE PERMEASE"/>
    <property type="match status" value="1"/>
</dbReference>
<dbReference type="InterPro" id="IPR051599">
    <property type="entry name" value="Cell_Envelope_Assoc"/>
</dbReference>
<evidence type="ECO:0000313" key="3">
    <source>
        <dbReference type="Proteomes" id="UP000189761"/>
    </source>
</evidence>
<comment type="caution">
    <text evidence="2">The sequence shown here is derived from an EMBL/GenBank/DDBJ whole genome shotgun (WGS) entry which is preliminary data.</text>
</comment>
<gene>
    <name evidence="2" type="ORF">BWZ43_22040</name>
</gene>
<accession>A0A8E2IA67</accession>
<dbReference type="GO" id="GO:0005886">
    <property type="term" value="C:plasma membrane"/>
    <property type="evidence" value="ECO:0007669"/>
    <property type="project" value="TreeGrafter"/>
</dbReference>
<sequence length="189" mass="21436">MKKKLFISCISIFLLFSLAWVLFTYKQIKNVAKEKPPKNVPYLIILGAKVNGKVMSKALYERAITGLHYLKENKGTKVIVTGGQGPDEEIPEAEALRSYLLEHGIPNERIIIEDKSVNTFENLQNAKEFLEIKKAVIVSNDFHLYRSLQLAKSLGIEAYPLAGKTPKIVKTKLYLREYLAILKMKIIGK</sequence>
<feature type="domain" description="DUF218" evidence="1">
    <location>
        <begin position="42"/>
        <end position="180"/>
    </location>
</feature>
<dbReference type="CDD" id="cd06259">
    <property type="entry name" value="YdcF-like"/>
    <property type="match status" value="1"/>
</dbReference>
<dbReference type="GO" id="GO:0043164">
    <property type="term" value="P:Gram-negative-bacterium-type cell wall biogenesis"/>
    <property type="evidence" value="ECO:0007669"/>
    <property type="project" value="TreeGrafter"/>
</dbReference>
<dbReference type="Gene3D" id="3.40.50.620">
    <property type="entry name" value="HUPs"/>
    <property type="match status" value="1"/>
</dbReference>
<dbReference type="Pfam" id="PF02698">
    <property type="entry name" value="DUF218"/>
    <property type="match status" value="1"/>
</dbReference>
<organism evidence="2 3">
    <name type="scientific">Heyndrickxia oleronia</name>
    <dbReference type="NCBI Taxonomy" id="38875"/>
    <lineage>
        <taxon>Bacteria</taxon>
        <taxon>Bacillati</taxon>
        <taxon>Bacillota</taxon>
        <taxon>Bacilli</taxon>
        <taxon>Bacillales</taxon>
        <taxon>Bacillaceae</taxon>
        <taxon>Heyndrickxia</taxon>
    </lineage>
</organism>
<reference evidence="2 3" key="1">
    <citation type="submission" date="2017-01" db="EMBL/GenBank/DDBJ databases">
        <title>Draft genome sequence of Bacillus oleronius.</title>
        <authorList>
            <person name="Allam M."/>
        </authorList>
    </citation>
    <scope>NUCLEOTIDE SEQUENCE [LARGE SCALE GENOMIC DNA]</scope>
    <source>
        <strain evidence="2 3">DSM 9356</strain>
    </source>
</reference>
<dbReference type="InterPro" id="IPR014729">
    <property type="entry name" value="Rossmann-like_a/b/a_fold"/>
</dbReference>
<dbReference type="InterPro" id="IPR003848">
    <property type="entry name" value="DUF218"/>
</dbReference>
<dbReference type="AlphaFoldDB" id="A0A8E2IA67"/>
<dbReference type="PANTHER" id="PTHR30336:SF4">
    <property type="entry name" value="ENVELOPE BIOGENESIS FACTOR ELYC"/>
    <property type="match status" value="1"/>
</dbReference>